<dbReference type="Proteomes" id="UP001278500">
    <property type="component" value="Unassembled WGS sequence"/>
</dbReference>
<keyword evidence="4" id="KW-1185">Reference proteome</keyword>
<comment type="caution">
    <text evidence="3">The sequence shown here is derived from an EMBL/GenBank/DDBJ whole genome shotgun (WGS) entry which is preliminary data.</text>
</comment>
<feature type="region of interest" description="Disordered" evidence="2">
    <location>
        <begin position="460"/>
        <end position="505"/>
    </location>
</feature>
<evidence type="ECO:0000313" key="4">
    <source>
        <dbReference type="Proteomes" id="UP001278500"/>
    </source>
</evidence>
<reference evidence="3" key="2">
    <citation type="submission" date="2023-06" db="EMBL/GenBank/DDBJ databases">
        <authorList>
            <consortium name="Lawrence Berkeley National Laboratory"/>
            <person name="Haridas S."/>
            <person name="Hensen N."/>
            <person name="Bonometti L."/>
            <person name="Westerberg I."/>
            <person name="Brannstrom I.O."/>
            <person name="Guillou S."/>
            <person name="Cros-Aarteil S."/>
            <person name="Calhoun S."/>
            <person name="Kuo A."/>
            <person name="Mondo S."/>
            <person name="Pangilinan J."/>
            <person name="Riley R."/>
            <person name="Labutti K."/>
            <person name="Andreopoulos B."/>
            <person name="Lipzen A."/>
            <person name="Chen C."/>
            <person name="Yanf M."/>
            <person name="Daum C."/>
            <person name="Ng V."/>
            <person name="Clum A."/>
            <person name="Steindorff A."/>
            <person name="Ohm R."/>
            <person name="Martin F."/>
            <person name="Silar P."/>
            <person name="Natvig D."/>
            <person name="Lalanne C."/>
            <person name="Gautier V."/>
            <person name="Ament-Velasquez S.L."/>
            <person name="Kruys A."/>
            <person name="Hutchinson M.I."/>
            <person name="Powell A.J."/>
            <person name="Barry K."/>
            <person name="Miller A.N."/>
            <person name="Grigoriev I.V."/>
            <person name="Debuchy R."/>
            <person name="Gladieux P."/>
            <person name="Thoren M.H."/>
            <person name="Johannesson H."/>
        </authorList>
    </citation>
    <scope>NUCLEOTIDE SEQUENCE</scope>
    <source>
        <strain evidence="3">CBS 560.94</strain>
    </source>
</reference>
<feature type="compositionally biased region" description="Polar residues" evidence="2">
    <location>
        <begin position="481"/>
        <end position="490"/>
    </location>
</feature>
<feature type="coiled-coil region" evidence="1">
    <location>
        <begin position="15"/>
        <end position="90"/>
    </location>
</feature>
<dbReference type="GeneID" id="87867965"/>
<feature type="coiled-coil region" evidence="1">
    <location>
        <begin position="118"/>
        <end position="167"/>
    </location>
</feature>
<proteinExistence type="predicted"/>
<organism evidence="3 4">
    <name type="scientific">Neurospora tetraspora</name>
    <dbReference type="NCBI Taxonomy" id="94610"/>
    <lineage>
        <taxon>Eukaryota</taxon>
        <taxon>Fungi</taxon>
        <taxon>Dikarya</taxon>
        <taxon>Ascomycota</taxon>
        <taxon>Pezizomycotina</taxon>
        <taxon>Sordariomycetes</taxon>
        <taxon>Sordariomycetidae</taxon>
        <taxon>Sordariales</taxon>
        <taxon>Sordariaceae</taxon>
        <taxon>Neurospora</taxon>
    </lineage>
</organism>
<reference evidence="3" key="1">
    <citation type="journal article" date="2023" name="Mol. Phylogenet. Evol.">
        <title>Genome-scale phylogeny and comparative genomics of the fungal order Sordariales.</title>
        <authorList>
            <person name="Hensen N."/>
            <person name="Bonometti L."/>
            <person name="Westerberg I."/>
            <person name="Brannstrom I.O."/>
            <person name="Guillou S."/>
            <person name="Cros-Aarteil S."/>
            <person name="Calhoun S."/>
            <person name="Haridas S."/>
            <person name="Kuo A."/>
            <person name="Mondo S."/>
            <person name="Pangilinan J."/>
            <person name="Riley R."/>
            <person name="LaButti K."/>
            <person name="Andreopoulos B."/>
            <person name="Lipzen A."/>
            <person name="Chen C."/>
            <person name="Yan M."/>
            <person name="Daum C."/>
            <person name="Ng V."/>
            <person name="Clum A."/>
            <person name="Steindorff A."/>
            <person name="Ohm R.A."/>
            <person name="Martin F."/>
            <person name="Silar P."/>
            <person name="Natvig D.O."/>
            <person name="Lalanne C."/>
            <person name="Gautier V."/>
            <person name="Ament-Velasquez S.L."/>
            <person name="Kruys A."/>
            <person name="Hutchinson M.I."/>
            <person name="Powell A.J."/>
            <person name="Barry K."/>
            <person name="Miller A.N."/>
            <person name="Grigoriev I.V."/>
            <person name="Debuchy R."/>
            <person name="Gladieux P."/>
            <person name="Hiltunen Thoren M."/>
            <person name="Johannesson H."/>
        </authorList>
    </citation>
    <scope>NUCLEOTIDE SEQUENCE</scope>
    <source>
        <strain evidence="3">CBS 560.94</strain>
    </source>
</reference>
<evidence type="ECO:0000256" key="1">
    <source>
        <dbReference type="SAM" id="Coils"/>
    </source>
</evidence>
<evidence type="ECO:0000313" key="3">
    <source>
        <dbReference type="EMBL" id="KAK3337889.1"/>
    </source>
</evidence>
<gene>
    <name evidence="3" type="ORF">B0H65DRAFT_581191</name>
</gene>
<protein>
    <submittedName>
        <fullName evidence="3">Uncharacterized protein</fullName>
    </submittedName>
</protein>
<name>A0AAE0J6Q0_9PEZI</name>
<dbReference type="EMBL" id="JAUEPP010000008">
    <property type="protein sequence ID" value="KAK3337889.1"/>
    <property type="molecule type" value="Genomic_DNA"/>
</dbReference>
<dbReference type="AlphaFoldDB" id="A0AAE0J6Q0"/>
<keyword evidence="1" id="KW-0175">Coiled coil</keyword>
<dbReference type="RefSeq" id="XP_062677340.1">
    <property type="nucleotide sequence ID" value="XM_062830811.1"/>
</dbReference>
<accession>A0AAE0J6Q0</accession>
<sequence length="529" mass="60012">MNVQDKLNETEAALKGALEELYRREQDAIQAAKEREDLRSLIKGLRRKEQALQEQIEGMSNTMEQYRGVFDDKAKESMSLKRKIRELEDRTKSIKQGSSWSITNFMSTRPKSDGTVLSSEAEKQYQTLIQALETKNNQLVSDAAGLKKQFKEMQAELLRELSELSSQNYFNPVEVSDTGIQQSWKNVGFLICQFAETYFKKYFEAHELQLLKPGPISNLQKICATPELAVQSAFTCPALLQAFLWNFISWNIFDSQATHWAGEIGEDFFVASDSILEYVLDHNDLDKESSLTEFHEWRARSMSMLVRLGVHKSPDHTKLAHQMVELFAPFFSTPLEASDGAKAVKDFHAIIAAATKLDIQLRQSKAHYRCFHHTTTPPKKPDYFGYSFDPNTMEQGNFGPRMDQSRPDSLPVVDLVLSPGLIKSGNADGKNYLSERVSVKMEVLCNLDYIFKLQFGEDDEDEVDETYQTPDSSLSKEDDQTSVGARQSTVRVKEESSDDGDMESDVDMFAVAAQLSDLYESGKVKMESM</sequence>
<evidence type="ECO:0000256" key="2">
    <source>
        <dbReference type="SAM" id="MobiDB-lite"/>
    </source>
</evidence>
<feature type="compositionally biased region" description="Acidic residues" evidence="2">
    <location>
        <begin position="496"/>
        <end position="505"/>
    </location>
</feature>